<dbReference type="EMBL" id="JAKIKS010000042">
    <property type="protein sequence ID" value="MCL1125208.1"/>
    <property type="molecule type" value="Genomic_DNA"/>
</dbReference>
<dbReference type="Proteomes" id="UP001203423">
    <property type="component" value="Unassembled WGS sequence"/>
</dbReference>
<reference evidence="2 3" key="1">
    <citation type="submission" date="2022-01" db="EMBL/GenBank/DDBJ databases">
        <title>Whole genome-based taxonomy of the Shewanellaceae.</title>
        <authorList>
            <person name="Martin-Rodriguez A.J."/>
        </authorList>
    </citation>
    <scope>NUCLEOTIDE SEQUENCE [LARGE SCALE GENOMIC DNA]</scope>
    <source>
        <strain evidence="2 3">DSM 17177</strain>
    </source>
</reference>
<sequence>MSDTNNKANNQENNYQFSESLNVTNNQVEGSRQASTYYRAGDIYVINLI</sequence>
<protein>
    <submittedName>
        <fullName evidence="2">Uncharacterized protein</fullName>
    </submittedName>
</protein>
<organism evidence="2 3">
    <name type="scientific">Shewanella surugensis</name>
    <dbReference type="NCBI Taxonomy" id="212020"/>
    <lineage>
        <taxon>Bacteria</taxon>
        <taxon>Pseudomonadati</taxon>
        <taxon>Pseudomonadota</taxon>
        <taxon>Gammaproteobacteria</taxon>
        <taxon>Alteromonadales</taxon>
        <taxon>Shewanellaceae</taxon>
        <taxon>Shewanella</taxon>
    </lineage>
</organism>
<evidence type="ECO:0000313" key="2">
    <source>
        <dbReference type="EMBL" id="MCL1125208.1"/>
    </source>
</evidence>
<dbReference type="RefSeq" id="WP_248940523.1">
    <property type="nucleotide sequence ID" value="NZ_JAKIKS010000042.1"/>
</dbReference>
<evidence type="ECO:0000256" key="1">
    <source>
        <dbReference type="SAM" id="MobiDB-lite"/>
    </source>
</evidence>
<evidence type="ECO:0000313" key="3">
    <source>
        <dbReference type="Proteomes" id="UP001203423"/>
    </source>
</evidence>
<accession>A0ABT0LBY2</accession>
<feature type="compositionally biased region" description="Low complexity" evidence="1">
    <location>
        <begin position="1"/>
        <end position="14"/>
    </location>
</feature>
<keyword evidence="3" id="KW-1185">Reference proteome</keyword>
<proteinExistence type="predicted"/>
<gene>
    <name evidence="2" type="ORF">L2764_12160</name>
</gene>
<feature type="region of interest" description="Disordered" evidence="1">
    <location>
        <begin position="1"/>
        <end position="23"/>
    </location>
</feature>
<comment type="caution">
    <text evidence="2">The sequence shown here is derived from an EMBL/GenBank/DDBJ whole genome shotgun (WGS) entry which is preliminary data.</text>
</comment>
<name>A0ABT0LBY2_9GAMM</name>